<protein>
    <submittedName>
        <fullName evidence="2">Uncharacterized protein</fullName>
    </submittedName>
</protein>
<keyword evidence="3" id="KW-1185">Reference proteome</keyword>
<keyword evidence="1" id="KW-0472">Membrane</keyword>
<proteinExistence type="predicted"/>
<feature type="transmembrane region" description="Helical" evidence="1">
    <location>
        <begin position="24"/>
        <end position="42"/>
    </location>
</feature>
<comment type="caution">
    <text evidence="2">The sequence shown here is derived from an EMBL/GenBank/DDBJ whole genome shotgun (WGS) entry which is preliminary data.</text>
</comment>
<evidence type="ECO:0000313" key="3">
    <source>
        <dbReference type="Proteomes" id="UP001153076"/>
    </source>
</evidence>
<keyword evidence="1" id="KW-0812">Transmembrane</keyword>
<dbReference type="EMBL" id="JAKOGI010000122">
    <property type="protein sequence ID" value="KAJ8443286.1"/>
    <property type="molecule type" value="Genomic_DNA"/>
</dbReference>
<organism evidence="2 3">
    <name type="scientific">Carnegiea gigantea</name>
    <dbReference type="NCBI Taxonomy" id="171969"/>
    <lineage>
        <taxon>Eukaryota</taxon>
        <taxon>Viridiplantae</taxon>
        <taxon>Streptophyta</taxon>
        <taxon>Embryophyta</taxon>
        <taxon>Tracheophyta</taxon>
        <taxon>Spermatophyta</taxon>
        <taxon>Magnoliopsida</taxon>
        <taxon>eudicotyledons</taxon>
        <taxon>Gunneridae</taxon>
        <taxon>Pentapetalae</taxon>
        <taxon>Caryophyllales</taxon>
        <taxon>Cactineae</taxon>
        <taxon>Cactaceae</taxon>
        <taxon>Cactoideae</taxon>
        <taxon>Echinocereeae</taxon>
        <taxon>Carnegiea</taxon>
    </lineage>
</organism>
<reference evidence="2" key="1">
    <citation type="submission" date="2022-04" db="EMBL/GenBank/DDBJ databases">
        <title>Carnegiea gigantea Genome sequencing and assembly v2.</title>
        <authorList>
            <person name="Copetti D."/>
            <person name="Sanderson M.J."/>
            <person name="Burquez A."/>
            <person name="Wojciechowski M.F."/>
        </authorList>
    </citation>
    <scope>NUCLEOTIDE SEQUENCE</scope>
    <source>
        <strain evidence="2">SGP5-SGP5p</strain>
        <tissue evidence="2">Aerial part</tissue>
    </source>
</reference>
<gene>
    <name evidence="2" type="ORF">Cgig2_015764</name>
</gene>
<dbReference type="Proteomes" id="UP001153076">
    <property type="component" value="Unassembled WGS sequence"/>
</dbReference>
<evidence type="ECO:0000313" key="2">
    <source>
        <dbReference type="EMBL" id="KAJ8443286.1"/>
    </source>
</evidence>
<accession>A0A9Q1KI66</accession>
<keyword evidence="1" id="KW-1133">Transmembrane helix</keyword>
<name>A0A9Q1KI66_9CARY</name>
<sequence>MSGNEQKEWEEVEWKNLPTKRIRVNISLLVAAFCPQFAVLFSLLAQKWDAVAVVIGVLLVFMLPQPHHDGGCKSTCDKFLKRVNDDNEMEKRIIVMLIEIKELSELTMLVKLIEKGQSIVYILLIGSLHRYPTSKSSNSSIPRAAKGLDGLGVDCKGVQFSFFKDDLVCGLDGGLLQIIHVYGNTLTPHIFLKID</sequence>
<evidence type="ECO:0000256" key="1">
    <source>
        <dbReference type="SAM" id="Phobius"/>
    </source>
</evidence>
<dbReference type="AlphaFoldDB" id="A0A9Q1KI66"/>